<dbReference type="Pfam" id="PF04851">
    <property type="entry name" value="ResIII"/>
    <property type="match status" value="1"/>
</dbReference>
<name>A0A4U0ESW4_9FLAO</name>
<dbReference type="SUPFAM" id="SSF52540">
    <property type="entry name" value="P-loop containing nucleoside triphosphate hydrolases"/>
    <property type="match status" value="1"/>
</dbReference>
<dbReference type="InterPro" id="IPR014001">
    <property type="entry name" value="Helicase_ATP-bd"/>
</dbReference>
<dbReference type="RefSeq" id="WP_136844022.1">
    <property type="nucleotide sequence ID" value="NZ_SUPL01000005.1"/>
</dbReference>
<reference evidence="2 3" key="1">
    <citation type="submission" date="2019-04" db="EMBL/GenBank/DDBJ databases">
        <title>Lacinutrix sp. nov., isolated from marine water.</title>
        <authorList>
            <person name="Kim W."/>
        </authorList>
    </citation>
    <scope>NUCLEOTIDE SEQUENCE [LARGE SCALE GENOMIC DNA]</scope>
    <source>
        <strain evidence="2 3">CAU 1491</strain>
    </source>
</reference>
<dbReference type="Proteomes" id="UP000307657">
    <property type="component" value="Unassembled WGS sequence"/>
</dbReference>
<protein>
    <submittedName>
        <fullName evidence="2">DEAD/DEAH box helicase</fullName>
    </submittedName>
</protein>
<dbReference type="EMBL" id="SUPL01000005">
    <property type="protein sequence ID" value="TJY34830.1"/>
    <property type="molecule type" value="Genomic_DNA"/>
</dbReference>
<organism evidence="2 3">
    <name type="scientific">Pontimicrobium aquaticum</name>
    <dbReference type="NCBI Taxonomy" id="2565367"/>
    <lineage>
        <taxon>Bacteria</taxon>
        <taxon>Pseudomonadati</taxon>
        <taxon>Bacteroidota</taxon>
        <taxon>Flavobacteriia</taxon>
        <taxon>Flavobacteriales</taxon>
        <taxon>Flavobacteriaceae</taxon>
        <taxon>Pontimicrobium</taxon>
    </lineage>
</organism>
<feature type="domain" description="Helicase ATP-binding" evidence="1">
    <location>
        <begin position="24"/>
        <end position="188"/>
    </location>
</feature>
<keyword evidence="2" id="KW-0547">Nucleotide-binding</keyword>
<evidence type="ECO:0000313" key="3">
    <source>
        <dbReference type="Proteomes" id="UP000307657"/>
    </source>
</evidence>
<proteinExistence type="predicted"/>
<keyword evidence="3" id="KW-1185">Reference proteome</keyword>
<keyword evidence="2" id="KW-0378">Hydrolase</keyword>
<gene>
    <name evidence="2" type="ORF">E5167_11035</name>
</gene>
<evidence type="ECO:0000259" key="1">
    <source>
        <dbReference type="PROSITE" id="PS51192"/>
    </source>
</evidence>
<sequence length="768" mass="89316">MKKKVLKIKLKKKEYLSHHFDEIIDFIDNHKRVLLDSNPATGKTRLFADLAIKLKKEGLKGRIVFLTPFLIIQDQLDSYLKTQGYSIDFILNGDTTDKNLKSSYTIISSTYHSLYHITDCLTENDYIIVDEAHALLFNYNDEKRKRFYFNTVISNLYSTNAKVVFMSGTPQSGLNKIFSLKVIKVLQKKCDKSRITICFSNITSFEIALAFAQKIIFDDNYDSSLLNIIFVKNTALCEKIAFALKNMHHINTKVLTSKHKEESTYKEIVEEMTVPSGIQFLITTNVISTGANINNKNIGKALMLNEYNPSEIKQFSKRFRKKLNLEVDVVNSFNPNKTNAEDLNSNSDIKNERKKQRKYFARILSQLSNISKNEKEFRSFKYSHEPDYKGTPQHLIEIILERYTKQESYFIDLLISANYDSESIIKGLKKFNDIKAVEDDSLYNYKNSEQKEISTTVDTLLLKNRNKIIRDFILNQNCYLKALKDNISLKNKYYTYKFDTFIKQDLNNITYSTTIENNVSKVGIESFFLEPIFKNIQYLESASKALYFNEYVANNKQNKHLIAVQTSLIVEEYFDLNYLKSSMGDLILKENVILQVLNTELVFHINIIKEVYSYLFEKRYFHYSDLRLHLFSNANLKSFKNYEHDFVNFPLNLCKKIGNTNRFSKDLLVGIVKGIFLVKDTLSDRKEKSSKVSKAYIFESSIPKKYGLKSKALDNDYKLIINKSVLLPELNIKKLKTKTNINSTNKVISNRTLLNYLELGANFYKLTK</sequence>
<dbReference type="Gene3D" id="3.40.50.300">
    <property type="entry name" value="P-loop containing nucleotide triphosphate hydrolases"/>
    <property type="match status" value="1"/>
</dbReference>
<dbReference type="GO" id="GO:0003677">
    <property type="term" value="F:DNA binding"/>
    <property type="evidence" value="ECO:0007669"/>
    <property type="project" value="InterPro"/>
</dbReference>
<dbReference type="SMART" id="SM00487">
    <property type="entry name" value="DEXDc"/>
    <property type="match status" value="1"/>
</dbReference>
<dbReference type="InterPro" id="IPR027417">
    <property type="entry name" value="P-loop_NTPase"/>
</dbReference>
<dbReference type="GO" id="GO:0016787">
    <property type="term" value="F:hydrolase activity"/>
    <property type="evidence" value="ECO:0007669"/>
    <property type="project" value="InterPro"/>
</dbReference>
<accession>A0A4U0ESW4</accession>
<dbReference type="InterPro" id="IPR006935">
    <property type="entry name" value="Helicase/UvrB_N"/>
</dbReference>
<keyword evidence="2" id="KW-0347">Helicase</keyword>
<dbReference type="OrthoDB" id="1426216at2"/>
<evidence type="ECO:0000313" key="2">
    <source>
        <dbReference type="EMBL" id="TJY34830.1"/>
    </source>
</evidence>
<dbReference type="PROSITE" id="PS51192">
    <property type="entry name" value="HELICASE_ATP_BIND_1"/>
    <property type="match status" value="1"/>
</dbReference>
<keyword evidence="2" id="KW-0067">ATP-binding</keyword>
<dbReference type="GO" id="GO:0005524">
    <property type="term" value="F:ATP binding"/>
    <property type="evidence" value="ECO:0007669"/>
    <property type="project" value="InterPro"/>
</dbReference>
<comment type="caution">
    <text evidence="2">The sequence shown here is derived from an EMBL/GenBank/DDBJ whole genome shotgun (WGS) entry which is preliminary data.</text>
</comment>
<dbReference type="GO" id="GO:0004386">
    <property type="term" value="F:helicase activity"/>
    <property type="evidence" value="ECO:0007669"/>
    <property type="project" value="UniProtKB-KW"/>
</dbReference>
<dbReference type="AlphaFoldDB" id="A0A4U0ESW4"/>